<name>K2J4S7_9GAMM</name>
<keyword evidence="16" id="KW-0675">Receptor</keyword>
<evidence type="ECO:0000259" key="14">
    <source>
        <dbReference type="Pfam" id="PF00593"/>
    </source>
</evidence>
<feature type="domain" description="TonB-dependent receptor-like beta-barrel" evidence="14">
    <location>
        <begin position="283"/>
        <end position="724"/>
    </location>
</feature>
<dbReference type="PANTHER" id="PTHR32552">
    <property type="entry name" value="FERRICHROME IRON RECEPTOR-RELATED"/>
    <property type="match status" value="1"/>
</dbReference>
<evidence type="ECO:0000256" key="8">
    <source>
        <dbReference type="ARBA" id="ARBA00023077"/>
    </source>
</evidence>
<keyword evidence="4" id="KW-0410">Iron transport</keyword>
<comment type="similarity">
    <text evidence="11 12">Belongs to the TonB-dependent receptor family.</text>
</comment>
<dbReference type="Gene3D" id="2.40.170.20">
    <property type="entry name" value="TonB-dependent receptor, beta-barrel domain"/>
    <property type="match status" value="1"/>
</dbReference>
<dbReference type="SUPFAM" id="SSF56935">
    <property type="entry name" value="Porins"/>
    <property type="match status" value="1"/>
</dbReference>
<dbReference type="Proteomes" id="UP000006755">
    <property type="component" value="Unassembled WGS sequence"/>
</dbReference>
<evidence type="ECO:0000256" key="4">
    <source>
        <dbReference type="ARBA" id="ARBA00022496"/>
    </source>
</evidence>
<evidence type="ECO:0000256" key="1">
    <source>
        <dbReference type="ARBA" id="ARBA00004571"/>
    </source>
</evidence>
<dbReference type="InterPro" id="IPR012910">
    <property type="entry name" value="Plug_dom"/>
</dbReference>
<evidence type="ECO:0000313" key="17">
    <source>
        <dbReference type="Proteomes" id="UP000006755"/>
    </source>
</evidence>
<evidence type="ECO:0000256" key="10">
    <source>
        <dbReference type="ARBA" id="ARBA00023237"/>
    </source>
</evidence>
<keyword evidence="13" id="KW-0732">Signal</keyword>
<dbReference type="eggNOG" id="COG4771">
    <property type="taxonomic scope" value="Bacteria"/>
</dbReference>
<feature type="chain" id="PRO_5003858986" evidence="13">
    <location>
        <begin position="24"/>
        <end position="763"/>
    </location>
</feature>
<proteinExistence type="inferred from homology"/>
<dbReference type="PANTHER" id="PTHR32552:SF81">
    <property type="entry name" value="TONB-DEPENDENT OUTER MEMBRANE RECEPTOR"/>
    <property type="match status" value="1"/>
</dbReference>
<evidence type="ECO:0000313" key="16">
    <source>
        <dbReference type="EMBL" id="EKE69917.1"/>
    </source>
</evidence>
<dbReference type="GO" id="GO:0006826">
    <property type="term" value="P:iron ion transport"/>
    <property type="evidence" value="ECO:0007669"/>
    <property type="project" value="UniProtKB-KW"/>
</dbReference>
<evidence type="ECO:0000256" key="9">
    <source>
        <dbReference type="ARBA" id="ARBA00023136"/>
    </source>
</evidence>
<evidence type="ECO:0000256" key="7">
    <source>
        <dbReference type="ARBA" id="ARBA00023065"/>
    </source>
</evidence>
<dbReference type="Pfam" id="PF07715">
    <property type="entry name" value="Plug"/>
    <property type="match status" value="1"/>
</dbReference>
<dbReference type="AlphaFoldDB" id="K2J4S7"/>
<keyword evidence="3 11" id="KW-1134">Transmembrane beta strand</keyword>
<dbReference type="EMBL" id="AMRI01000022">
    <property type="protein sequence ID" value="EKE69917.1"/>
    <property type="molecule type" value="Genomic_DNA"/>
</dbReference>
<evidence type="ECO:0000256" key="13">
    <source>
        <dbReference type="SAM" id="SignalP"/>
    </source>
</evidence>
<evidence type="ECO:0000256" key="6">
    <source>
        <dbReference type="ARBA" id="ARBA00023004"/>
    </source>
</evidence>
<dbReference type="InterPro" id="IPR039426">
    <property type="entry name" value="TonB-dep_rcpt-like"/>
</dbReference>
<dbReference type="InterPro" id="IPR000531">
    <property type="entry name" value="Beta-barrel_TonB"/>
</dbReference>
<protein>
    <submittedName>
        <fullName evidence="16">TonB-dependent receptor</fullName>
    </submittedName>
</protein>
<dbReference type="InterPro" id="IPR036942">
    <property type="entry name" value="Beta-barrel_TonB_sf"/>
</dbReference>
<organism evidence="16 17">
    <name type="scientific">Gallaecimonas xiamenensis 3-C-1</name>
    <dbReference type="NCBI Taxonomy" id="745411"/>
    <lineage>
        <taxon>Bacteria</taxon>
        <taxon>Pseudomonadati</taxon>
        <taxon>Pseudomonadota</taxon>
        <taxon>Gammaproteobacteria</taxon>
        <taxon>Enterobacterales</taxon>
        <taxon>Gallaecimonadaceae</taxon>
        <taxon>Gallaecimonas</taxon>
    </lineage>
</organism>
<keyword evidence="10 11" id="KW-0998">Cell outer membrane</keyword>
<evidence type="ECO:0000259" key="15">
    <source>
        <dbReference type="Pfam" id="PF07715"/>
    </source>
</evidence>
<keyword evidence="5 11" id="KW-0812">Transmembrane</keyword>
<feature type="signal peptide" evidence="13">
    <location>
        <begin position="1"/>
        <end position="23"/>
    </location>
</feature>
<dbReference type="Pfam" id="PF00593">
    <property type="entry name" value="TonB_dep_Rec_b-barrel"/>
    <property type="match status" value="1"/>
</dbReference>
<reference evidence="16 17" key="1">
    <citation type="journal article" date="2012" name="J. Bacteriol.">
        <title>Genome Sequence of Gallaecimonas xiamenensis Type Strain 3-C-1.</title>
        <authorList>
            <person name="Lai Q."/>
            <person name="Wang L."/>
            <person name="Wang W."/>
            <person name="Shao Z."/>
        </authorList>
    </citation>
    <scope>NUCLEOTIDE SEQUENCE [LARGE SCALE GENOMIC DNA]</scope>
    <source>
        <strain evidence="16 17">3-C-1</strain>
    </source>
</reference>
<dbReference type="RefSeq" id="WP_008485750.1">
    <property type="nucleotide sequence ID" value="NZ_AMRI01000022.1"/>
</dbReference>
<dbReference type="STRING" id="745411.B3C1_14555"/>
<dbReference type="GO" id="GO:0009279">
    <property type="term" value="C:cell outer membrane"/>
    <property type="evidence" value="ECO:0007669"/>
    <property type="project" value="UniProtKB-SubCell"/>
</dbReference>
<evidence type="ECO:0000256" key="12">
    <source>
        <dbReference type="RuleBase" id="RU003357"/>
    </source>
</evidence>
<evidence type="ECO:0000256" key="5">
    <source>
        <dbReference type="ARBA" id="ARBA00022692"/>
    </source>
</evidence>
<keyword evidence="8 12" id="KW-0798">TonB box</keyword>
<keyword evidence="9 11" id="KW-0472">Membrane</keyword>
<dbReference type="PROSITE" id="PS52016">
    <property type="entry name" value="TONB_DEPENDENT_REC_3"/>
    <property type="match status" value="1"/>
</dbReference>
<evidence type="ECO:0000256" key="2">
    <source>
        <dbReference type="ARBA" id="ARBA00022448"/>
    </source>
</evidence>
<evidence type="ECO:0000256" key="11">
    <source>
        <dbReference type="PROSITE-ProRule" id="PRU01360"/>
    </source>
</evidence>
<gene>
    <name evidence="16" type="ORF">B3C1_14555</name>
</gene>
<comment type="subcellular location">
    <subcellularLocation>
        <location evidence="1 11">Cell outer membrane</location>
        <topology evidence="1 11">Multi-pass membrane protein</topology>
    </subcellularLocation>
</comment>
<keyword evidence="17" id="KW-1185">Reference proteome</keyword>
<evidence type="ECO:0000256" key="3">
    <source>
        <dbReference type="ARBA" id="ARBA00022452"/>
    </source>
</evidence>
<keyword evidence="7" id="KW-0406">Ion transport</keyword>
<dbReference type="PATRIC" id="fig|745411.4.peg.2862"/>
<keyword evidence="6" id="KW-0408">Iron</keyword>
<comment type="caution">
    <text evidence="16">The sequence shown here is derived from an EMBL/GenBank/DDBJ whole genome shotgun (WGS) entry which is preliminary data.</text>
</comment>
<feature type="domain" description="TonB-dependent receptor plug" evidence="15">
    <location>
        <begin position="45"/>
        <end position="155"/>
    </location>
</feature>
<sequence length="763" mass="83698">MKPSPKTALPGLLILLPLSNALAQDSDNLEVEQITVTAQKRGENLQEVPLAVSVLSNKDLERGNIQSFQDIQYSVPNLTMATYSPFATTVNMRGVPSNPNGVFNSGTSPGLGIYVDGVVYARATGFNQELSNIERVEVLRGPQGTLFGQNTNLGVVNIVTRKPSDLLEGKLKIDLGNYDLRRFNGYISGPLIDNTLAASLTGFSVKRDGYQHNLAGGEDLQDDDRYGGRAQFRFTPNDQLTLDVNAELLKEDSLPPANKLTAVSPYGLAALGLYNNGVSAADYLTPGKRDLYANADESFGSRDNWGLDATLSYRFDNGFEFKAITARKVYDSSVGNDADGTDIRLYHSVETENNDQFTQEFQLISPSDQPLRYVAGLYYLDNDAVNDQAFGSTAGIFGIPTGLPQPYPQSLNLAPRAGVTLGGDLSTKSSAAFGNLTYDFSDIYSGFVGLRYSQVDKKMRFFQNGFATSLPGVYLLDYHDIPETHQKQDDSFLSWTLGANARIEGLTDQPIHTYAKVSRGYKEGGYNFRPQSLDAIGGDTSNPQMDFGREQVTSYELGLKSDLFERRVRLNLAAFYLDYQDIQTRVVDDAGVNRVINGPAATSKGLEAELTVRAHQYLSFNAALGYADATFDDFSNCHAVDDCTGNRLPGASKWTATAGVNLDYPLLSNWDLFAGLDYSYHSAMYSDARNLDSTKLDDSHRVNAQLGLVSDDGSLEVMLWAKNLLDQDDKVYVQDLASSDLSISTEIYAPPRTFGISFIYSFY</sequence>
<keyword evidence="2 11" id="KW-0813">Transport</keyword>
<accession>K2J4S7</accession>